<dbReference type="Proteomes" id="UP000034350">
    <property type="component" value="Unassembled WGS sequence"/>
</dbReference>
<dbReference type="GeneID" id="36320997"/>
<gene>
    <name evidence="1" type="ORF">AAJ76_600001174</name>
</gene>
<keyword evidence="2" id="KW-1185">Reference proteome</keyword>
<dbReference type="RefSeq" id="XP_024330290.1">
    <property type="nucleotide sequence ID" value="XM_024476049.1"/>
</dbReference>
<comment type="caution">
    <text evidence="1">The sequence shown here is derived from an EMBL/GenBank/DDBJ whole genome shotgun (WGS) entry which is preliminary data.</text>
</comment>
<reference evidence="1 2" key="1">
    <citation type="journal article" date="2015" name="Environ. Microbiol.">
        <title>Genome analyses suggest the presence of polyploidy and recent human-driven expansions in eight global populations of the honeybee pathogen Nosema ceranae.</title>
        <authorList>
            <person name="Pelin A."/>
            <person name="Selman M."/>
            <person name="Aris-Brosou S."/>
            <person name="Farinelli L."/>
            <person name="Corradi N."/>
        </authorList>
    </citation>
    <scope>NUCLEOTIDE SEQUENCE [LARGE SCALE GENOMIC DNA]</scope>
    <source>
        <strain evidence="1 2">PA08 1199</strain>
    </source>
</reference>
<organism evidence="1 2">
    <name type="scientific">Vairimorpha ceranae</name>
    <dbReference type="NCBI Taxonomy" id="40302"/>
    <lineage>
        <taxon>Eukaryota</taxon>
        <taxon>Fungi</taxon>
        <taxon>Fungi incertae sedis</taxon>
        <taxon>Microsporidia</taxon>
        <taxon>Nosematidae</taxon>
        <taxon>Vairimorpha</taxon>
    </lineage>
</organism>
<dbReference type="AlphaFoldDB" id="A0A0F9WNG2"/>
<accession>A0A0F9WNG2</accession>
<proteinExistence type="predicted"/>
<protein>
    <submittedName>
        <fullName evidence="1">Uncharacterized protein</fullName>
    </submittedName>
</protein>
<sequence>MKMTNSKENDESNIHEDTVYIFFNNDNDIVNTSTENEELLAKFDKFLNTRSVLFNFTGDSHLSDHISKLDFYKNKRHEFLTRKDILEYRKRMIEKCNAYKNEYKNYNVSGIYTEQTDDYLATCCLKCILNQILSTYSTSDSENKIINICKGYIIDLKFLLAKAKVEDKEIEIFDKIIFWMHNLFEKISNEDRNNIFVRLRNEFSKLDYSYTIVINFLAKYFYNMLEPN</sequence>
<evidence type="ECO:0000313" key="2">
    <source>
        <dbReference type="Proteomes" id="UP000034350"/>
    </source>
</evidence>
<dbReference type="VEuPathDB" id="MicrosporidiaDB:AAJ76_600001174"/>
<evidence type="ECO:0000313" key="1">
    <source>
        <dbReference type="EMBL" id="KKO74548.1"/>
    </source>
</evidence>
<dbReference type="EMBL" id="JPQZ01000060">
    <property type="protein sequence ID" value="KKO74548.1"/>
    <property type="molecule type" value="Genomic_DNA"/>
</dbReference>
<name>A0A0F9WNG2_9MICR</name>